<gene>
    <name evidence="1" type="ORF">H7F49_18615</name>
</gene>
<keyword evidence="2" id="KW-1185">Reference proteome</keyword>
<accession>A0A7X1FB23</accession>
<dbReference type="PANTHER" id="PTHR33361:SF2">
    <property type="entry name" value="DUF885 DOMAIN-CONTAINING PROTEIN"/>
    <property type="match status" value="1"/>
</dbReference>
<dbReference type="InterPro" id="IPR010281">
    <property type="entry name" value="DUF885"/>
</dbReference>
<dbReference type="Proteomes" id="UP000520156">
    <property type="component" value="Unassembled WGS sequence"/>
</dbReference>
<proteinExistence type="predicted"/>
<organism evidence="1 2">
    <name type="scientific">Novosphingobium aerophilum</name>
    <dbReference type="NCBI Taxonomy" id="2839843"/>
    <lineage>
        <taxon>Bacteria</taxon>
        <taxon>Pseudomonadati</taxon>
        <taxon>Pseudomonadota</taxon>
        <taxon>Alphaproteobacteria</taxon>
        <taxon>Sphingomonadales</taxon>
        <taxon>Sphingomonadaceae</taxon>
        <taxon>Novosphingobium</taxon>
    </lineage>
</organism>
<protein>
    <submittedName>
        <fullName evidence="1">DUF885 domain-containing protein</fullName>
    </submittedName>
</protein>
<dbReference type="Pfam" id="PF05960">
    <property type="entry name" value="DUF885"/>
    <property type="match status" value="2"/>
</dbReference>
<dbReference type="PROSITE" id="PS51318">
    <property type="entry name" value="TAT"/>
    <property type="match status" value="1"/>
</dbReference>
<dbReference type="InterPro" id="IPR006311">
    <property type="entry name" value="TAT_signal"/>
</dbReference>
<name>A0A7X1FB23_9SPHN</name>
<dbReference type="AlphaFoldDB" id="A0A7X1FB23"/>
<comment type="caution">
    <text evidence="1">The sequence shown here is derived from an EMBL/GenBank/DDBJ whole genome shotgun (WGS) entry which is preliminary data.</text>
</comment>
<evidence type="ECO:0000313" key="1">
    <source>
        <dbReference type="EMBL" id="MBC2653696.1"/>
    </source>
</evidence>
<dbReference type="RefSeq" id="WP_185685066.1">
    <property type="nucleotide sequence ID" value="NZ_JACLAU010000073.1"/>
</dbReference>
<dbReference type="EMBL" id="JACLAU010000073">
    <property type="protein sequence ID" value="MBC2653696.1"/>
    <property type="molecule type" value="Genomic_DNA"/>
</dbReference>
<sequence>MAQAESGLSRRRFLGGVAAAAALVRTGPAWALAPAERQLTDLMDRLWDEQRHRFPETTSAAVTRVAAGRLDPWSREARDSWVGWARSAVRRIEAIDATGLPQSAEIDRAVLLDHFGKVAALGTRYPFGASASDTGAPVAPFAVSPATGPHRSIPDLARAEDRASAIEHLAALPRALDAATAAFRHDAAIGVLPSAALLDTTLRQLTALRSAELGPGRAEALIARGLHPALERQIAALATVRSTAGEASGVWALRGGEAFYADALAWHTGAGLSASDAHQLGLREVALLSRELASVMARHGADAVGSRGSDPADATTAAGFDAPAVEAAGQHDIRRYGMRYAGHGQGWALFEAEMQDAEGAGSDDPVRRVTRLRRQLGHAARLVTDTGLHAQRWTPAKAEAYLNATVGLGRVAAAREVERICAAPGQASAATVGQAEWRRLHALALAVSGGRCDGAALRSLLMQGPAPFAVLEGVVAARFTPRRSPRIMRSA</sequence>
<dbReference type="PANTHER" id="PTHR33361">
    <property type="entry name" value="GLR0591 PROTEIN"/>
    <property type="match status" value="1"/>
</dbReference>
<evidence type="ECO:0000313" key="2">
    <source>
        <dbReference type="Proteomes" id="UP000520156"/>
    </source>
</evidence>
<reference evidence="1 2" key="1">
    <citation type="submission" date="2020-08" db="EMBL/GenBank/DDBJ databases">
        <title>The genome sequence of Novosphingobium flavum 4Y4.</title>
        <authorList>
            <person name="Liu Y."/>
        </authorList>
    </citation>
    <scope>NUCLEOTIDE SEQUENCE [LARGE SCALE GENOMIC DNA]</scope>
    <source>
        <strain evidence="1 2">4Y4</strain>
    </source>
</reference>